<accession>A0A1Z5IDC8</accession>
<dbReference type="Proteomes" id="UP000198374">
    <property type="component" value="Unassembled WGS sequence"/>
</dbReference>
<evidence type="ECO:0000313" key="2">
    <source>
        <dbReference type="EMBL" id="GAW99667.1"/>
    </source>
</evidence>
<dbReference type="EMBL" id="BCMF01000007">
    <property type="protein sequence ID" value="GAW99667.1"/>
    <property type="molecule type" value="Genomic_DNA"/>
</dbReference>
<evidence type="ECO:0000256" key="1">
    <source>
        <dbReference type="SAM" id="Phobius"/>
    </source>
</evidence>
<keyword evidence="1" id="KW-1133">Transmembrane helix</keyword>
<proteinExistence type="predicted"/>
<name>A0A1Z5IDC8_9LACO</name>
<dbReference type="AlphaFoldDB" id="A0A1Z5IDC8"/>
<keyword evidence="3" id="KW-1185">Reference proteome</keyword>
<feature type="transmembrane region" description="Helical" evidence="1">
    <location>
        <begin position="48"/>
        <end position="68"/>
    </location>
</feature>
<keyword evidence="1" id="KW-0812">Transmembrane</keyword>
<sequence>MTDDHFTPQQRRLFGTQLVVQGSAIVALVVLLIRIVDSNFQLLTGRLLLAMLAIIIVQWGLSAVISIFQKRLGEPTGTNKLRLSRLSASFELALFLVLGIYFLFQR</sequence>
<protein>
    <submittedName>
        <fullName evidence="2">Uncharacterized protein</fullName>
    </submittedName>
</protein>
<gene>
    <name evidence="2" type="ORF">IWT30_01637</name>
</gene>
<feature type="transmembrane region" description="Helical" evidence="1">
    <location>
        <begin position="88"/>
        <end position="104"/>
    </location>
</feature>
<evidence type="ECO:0000313" key="3">
    <source>
        <dbReference type="Proteomes" id="UP000198374"/>
    </source>
</evidence>
<feature type="transmembrane region" description="Helical" evidence="1">
    <location>
        <begin position="18"/>
        <end position="36"/>
    </location>
</feature>
<organism evidence="2 3">
    <name type="scientific">Secundilactobacillus mixtipabuli</name>
    <dbReference type="NCBI Taxonomy" id="1435342"/>
    <lineage>
        <taxon>Bacteria</taxon>
        <taxon>Bacillati</taxon>
        <taxon>Bacillota</taxon>
        <taxon>Bacilli</taxon>
        <taxon>Lactobacillales</taxon>
        <taxon>Lactobacillaceae</taxon>
        <taxon>Secundilactobacillus</taxon>
    </lineage>
</organism>
<reference evidence="2 3" key="1">
    <citation type="submission" date="2015-11" db="EMBL/GenBank/DDBJ databases">
        <title>Draft genome sequences of new species of the genus Lactobacillus isolated from orchardgrass silage.</title>
        <authorList>
            <person name="Tohno M."/>
            <person name="Tanizawa Y."/>
            <person name="Arita M."/>
        </authorList>
    </citation>
    <scope>NUCLEOTIDE SEQUENCE [LARGE SCALE GENOMIC DNA]</scope>
    <source>
        <strain evidence="2 3">IWT30</strain>
    </source>
</reference>
<keyword evidence="1" id="KW-0472">Membrane</keyword>
<comment type="caution">
    <text evidence="2">The sequence shown here is derived from an EMBL/GenBank/DDBJ whole genome shotgun (WGS) entry which is preliminary data.</text>
</comment>